<name>A0AA46K4I4_SERMA</name>
<organism evidence="1 2">
    <name type="scientific">Serratia marcescens</name>
    <dbReference type="NCBI Taxonomy" id="615"/>
    <lineage>
        <taxon>Bacteria</taxon>
        <taxon>Pseudomonadati</taxon>
        <taxon>Pseudomonadota</taxon>
        <taxon>Gammaproteobacteria</taxon>
        <taxon>Enterobacterales</taxon>
        <taxon>Yersiniaceae</taxon>
        <taxon>Serratia</taxon>
    </lineage>
</organism>
<proteinExistence type="predicted"/>
<evidence type="ECO:0000313" key="1">
    <source>
        <dbReference type="EMBL" id="TQI84413.1"/>
    </source>
</evidence>
<dbReference type="EMBL" id="VFMJ01000001">
    <property type="protein sequence ID" value="TQI84413.1"/>
    <property type="molecule type" value="Genomic_DNA"/>
</dbReference>
<protein>
    <submittedName>
        <fullName evidence="1">Uncharacterized protein</fullName>
    </submittedName>
</protein>
<accession>A0AA46K4I4</accession>
<evidence type="ECO:0000313" key="2">
    <source>
        <dbReference type="Proteomes" id="UP000320710"/>
    </source>
</evidence>
<reference evidence="1 2" key="2">
    <citation type="submission" date="2019-07" db="EMBL/GenBank/DDBJ databases">
        <title>Investigation of anaerobic lignin degradation for improved lignocellulosic biofuels.</title>
        <authorList>
            <person name="Deangelis K.PhD."/>
        </authorList>
    </citation>
    <scope>NUCLEOTIDE SEQUENCE [LARGE SCALE GENOMIC DNA]</scope>
    <source>
        <strain evidence="1 2">106R</strain>
    </source>
</reference>
<comment type="caution">
    <text evidence="1">The sequence shown here is derived from an EMBL/GenBank/DDBJ whole genome shotgun (WGS) entry which is preliminary data.</text>
</comment>
<reference evidence="1 2" key="1">
    <citation type="submission" date="2019-06" db="EMBL/GenBank/DDBJ databases">
        <authorList>
            <person name="Deangelis K."/>
            <person name="Huntemann M."/>
            <person name="Clum A."/>
            <person name="Pillay M."/>
            <person name="Palaniappan K."/>
            <person name="Varghese N."/>
            <person name="Mikhailova N."/>
            <person name="Stamatis D."/>
            <person name="Reddy T."/>
            <person name="Daum C."/>
            <person name="Shapiro N."/>
            <person name="Ivanova N."/>
            <person name="Kyrpides N."/>
            <person name="Woyke T."/>
        </authorList>
    </citation>
    <scope>NUCLEOTIDE SEQUENCE [LARGE SCALE GENOMIC DNA]</scope>
    <source>
        <strain evidence="1 2">106R</strain>
    </source>
</reference>
<dbReference type="Proteomes" id="UP000320710">
    <property type="component" value="Unassembled WGS sequence"/>
</dbReference>
<dbReference type="AlphaFoldDB" id="A0AA46K4I4"/>
<gene>
    <name evidence="1" type="ORF">FHU12_1924</name>
</gene>
<sequence>MLRGVTAFTVKKSVAGIWLGIKPSYYRII</sequence>